<evidence type="ECO:0000313" key="3">
    <source>
        <dbReference type="Proteomes" id="UP001603418"/>
    </source>
</evidence>
<protein>
    <submittedName>
        <fullName evidence="2">Acyl carrier protein</fullName>
    </submittedName>
</protein>
<dbReference type="RefSeq" id="WP_359182988.1">
    <property type="nucleotide sequence ID" value="NZ_JBFACJ010000021.1"/>
</dbReference>
<sequence length="141" mass="15041">MTDVMPNNENELSVVVRDAIAEALGLDTEEVVPDATVLGDLDAESIDLLDILFRIERASKVKIKMADLTEIIQGGIPDEEFASEDDVISATGLAQLKKVLPQIDTDALSGTLVADEVLTLFTVQNLTDMVAERASVVTAAA</sequence>
<comment type="caution">
    <text evidence="2">The sequence shown here is derived from an EMBL/GenBank/DDBJ whole genome shotgun (WGS) entry which is preliminary data.</text>
</comment>
<gene>
    <name evidence="2" type="ORF">ACF1HC_32060</name>
</gene>
<proteinExistence type="predicted"/>
<dbReference type="Gene3D" id="1.10.1200.10">
    <property type="entry name" value="ACP-like"/>
    <property type="match status" value="1"/>
</dbReference>
<name>A0ABW6Z675_9ACTN</name>
<dbReference type="PROSITE" id="PS50075">
    <property type="entry name" value="CARRIER"/>
    <property type="match status" value="1"/>
</dbReference>
<dbReference type="SUPFAM" id="SSF47336">
    <property type="entry name" value="ACP-like"/>
    <property type="match status" value="1"/>
</dbReference>
<organism evidence="2 3">
    <name type="scientific">Streptomyces eurythermus</name>
    <dbReference type="NCBI Taxonomy" id="42237"/>
    <lineage>
        <taxon>Bacteria</taxon>
        <taxon>Bacillati</taxon>
        <taxon>Actinomycetota</taxon>
        <taxon>Actinomycetes</taxon>
        <taxon>Kitasatosporales</taxon>
        <taxon>Streptomycetaceae</taxon>
        <taxon>Streptomyces</taxon>
    </lineage>
</organism>
<dbReference type="InterPro" id="IPR009081">
    <property type="entry name" value="PP-bd_ACP"/>
</dbReference>
<evidence type="ECO:0000313" key="2">
    <source>
        <dbReference type="EMBL" id="MFF9886196.1"/>
    </source>
</evidence>
<dbReference type="EMBL" id="JBICBM010000018">
    <property type="protein sequence ID" value="MFF9886196.1"/>
    <property type="molecule type" value="Genomic_DNA"/>
</dbReference>
<dbReference type="InterPro" id="IPR036736">
    <property type="entry name" value="ACP-like_sf"/>
</dbReference>
<accession>A0ABW6Z675</accession>
<dbReference type="Pfam" id="PF00550">
    <property type="entry name" value="PP-binding"/>
    <property type="match status" value="1"/>
</dbReference>
<evidence type="ECO:0000259" key="1">
    <source>
        <dbReference type="PROSITE" id="PS50075"/>
    </source>
</evidence>
<dbReference type="Proteomes" id="UP001603418">
    <property type="component" value="Unassembled WGS sequence"/>
</dbReference>
<feature type="domain" description="Carrier" evidence="1">
    <location>
        <begin position="10"/>
        <end position="95"/>
    </location>
</feature>
<reference evidence="2 3" key="1">
    <citation type="submission" date="2024-10" db="EMBL/GenBank/DDBJ databases">
        <title>The Natural Products Discovery Center: Release of the First 8490 Sequenced Strains for Exploring Actinobacteria Biosynthetic Diversity.</title>
        <authorList>
            <person name="Kalkreuter E."/>
            <person name="Kautsar S.A."/>
            <person name="Yang D."/>
            <person name="Bader C.D."/>
            <person name="Teijaro C.N."/>
            <person name="Fluegel L."/>
            <person name="Davis C.M."/>
            <person name="Simpson J.R."/>
            <person name="Lauterbach L."/>
            <person name="Steele A.D."/>
            <person name="Gui C."/>
            <person name="Meng S."/>
            <person name="Li G."/>
            <person name="Viehrig K."/>
            <person name="Ye F."/>
            <person name="Su P."/>
            <person name="Kiefer A.F."/>
            <person name="Nichols A."/>
            <person name="Cepeda A.J."/>
            <person name="Yan W."/>
            <person name="Fan B."/>
            <person name="Jiang Y."/>
            <person name="Adhikari A."/>
            <person name="Zheng C.-J."/>
            <person name="Schuster L."/>
            <person name="Cowan T.M."/>
            <person name="Smanski M.J."/>
            <person name="Chevrette M.G."/>
            <person name="De Carvalho L.P.S."/>
            <person name="Shen B."/>
        </authorList>
    </citation>
    <scope>NUCLEOTIDE SEQUENCE [LARGE SCALE GENOMIC DNA]</scope>
    <source>
        <strain evidence="2 3">NPDC013366</strain>
    </source>
</reference>
<keyword evidence="3" id="KW-1185">Reference proteome</keyword>